<evidence type="ECO:0000256" key="5">
    <source>
        <dbReference type="ARBA" id="ARBA00023136"/>
    </source>
</evidence>
<dbReference type="Proteomes" id="UP000824469">
    <property type="component" value="Unassembled WGS sequence"/>
</dbReference>
<organism evidence="7 8">
    <name type="scientific">Taxus chinensis</name>
    <name type="common">Chinese yew</name>
    <name type="synonym">Taxus wallichiana var. chinensis</name>
    <dbReference type="NCBI Taxonomy" id="29808"/>
    <lineage>
        <taxon>Eukaryota</taxon>
        <taxon>Viridiplantae</taxon>
        <taxon>Streptophyta</taxon>
        <taxon>Embryophyta</taxon>
        <taxon>Tracheophyta</taxon>
        <taxon>Spermatophyta</taxon>
        <taxon>Pinopsida</taxon>
        <taxon>Pinidae</taxon>
        <taxon>Conifers II</taxon>
        <taxon>Cupressales</taxon>
        <taxon>Taxaceae</taxon>
        <taxon>Taxus</taxon>
    </lineage>
</organism>
<proteinExistence type="inferred from homology"/>
<dbReference type="Gene3D" id="1.20.1250.20">
    <property type="entry name" value="MFS general substrate transporter like domains"/>
    <property type="match status" value="2"/>
</dbReference>
<dbReference type="InterPro" id="IPR000109">
    <property type="entry name" value="POT_fam"/>
</dbReference>
<feature type="non-terminal residue" evidence="7">
    <location>
        <position position="258"/>
    </location>
</feature>
<feature type="transmembrane region" description="Helical" evidence="6">
    <location>
        <begin position="152"/>
        <end position="173"/>
    </location>
</feature>
<dbReference type="Pfam" id="PF00854">
    <property type="entry name" value="PTR2"/>
    <property type="match status" value="1"/>
</dbReference>
<feature type="transmembrane region" description="Helical" evidence="6">
    <location>
        <begin position="81"/>
        <end position="98"/>
    </location>
</feature>
<evidence type="ECO:0000256" key="1">
    <source>
        <dbReference type="ARBA" id="ARBA00004141"/>
    </source>
</evidence>
<sequence length="258" mass="28646">AEHKELSMESLDKSKLNELEGFVDWKGRPARKDRHGGVRSTLFVYAMVGLENLAFLPVITNLVSYFVGIMHMDIAKASTNVTNFIGTSFVLALLGAFISDSYLSRFKTAILSACIELLEMEDSRVLCHLLEQTSLMTRNPDERKMIATYFNMYYLSITVGAALACTVMVWIQGNVGWDVGFGISVGIVVLAIISIVAGTTTYRNKISGGSPLTRIAQVLVAAFNNRKLNASENPDDLYEPNDREADTYMHKIQHTSQF</sequence>
<protein>
    <submittedName>
        <fullName evidence="7">Uncharacterized protein</fullName>
    </submittedName>
</protein>
<comment type="caution">
    <text evidence="7">The sequence shown here is derived from an EMBL/GenBank/DDBJ whole genome shotgun (WGS) entry which is preliminary data.</text>
</comment>
<keyword evidence="5 6" id="KW-0472">Membrane</keyword>
<comment type="similarity">
    <text evidence="2">Belongs to the major facilitator superfamily. Proton-dependent oligopeptide transporter (POT/PTR) (TC 2.A.17) family.</text>
</comment>
<keyword evidence="3 6" id="KW-0812">Transmembrane</keyword>
<feature type="non-terminal residue" evidence="7">
    <location>
        <position position="1"/>
    </location>
</feature>
<dbReference type="InterPro" id="IPR036259">
    <property type="entry name" value="MFS_trans_sf"/>
</dbReference>
<dbReference type="EMBL" id="JAHRHJ020000003">
    <property type="protein sequence ID" value="KAH9322834.1"/>
    <property type="molecule type" value="Genomic_DNA"/>
</dbReference>
<dbReference type="AlphaFoldDB" id="A0AA38LFU0"/>
<dbReference type="PANTHER" id="PTHR11654">
    <property type="entry name" value="OLIGOPEPTIDE TRANSPORTER-RELATED"/>
    <property type="match status" value="1"/>
</dbReference>
<keyword evidence="4 6" id="KW-1133">Transmembrane helix</keyword>
<evidence type="ECO:0000256" key="6">
    <source>
        <dbReference type="SAM" id="Phobius"/>
    </source>
</evidence>
<evidence type="ECO:0000313" key="8">
    <source>
        <dbReference type="Proteomes" id="UP000824469"/>
    </source>
</evidence>
<name>A0AA38LFU0_TAXCH</name>
<evidence type="ECO:0000256" key="3">
    <source>
        <dbReference type="ARBA" id="ARBA00022692"/>
    </source>
</evidence>
<feature type="transmembrane region" description="Helical" evidence="6">
    <location>
        <begin position="42"/>
        <end position="69"/>
    </location>
</feature>
<evidence type="ECO:0000313" key="7">
    <source>
        <dbReference type="EMBL" id="KAH9322834.1"/>
    </source>
</evidence>
<feature type="transmembrane region" description="Helical" evidence="6">
    <location>
        <begin position="179"/>
        <end position="197"/>
    </location>
</feature>
<dbReference type="SUPFAM" id="SSF103473">
    <property type="entry name" value="MFS general substrate transporter"/>
    <property type="match status" value="2"/>
</dbReference>
<keyword evidence="8" id="KW-1185">Reference proteome</keyword>
<reference evidence="7 8" key="1">
    <citation type="journal article" date="2021" name="Nat. Plants">
        <title>The Taxus genome provides insights into paclitaxel biosynthesis.</title>
        <authorList>
            <person name="Xiong X."/>
            <person name="Gou J."/>
            <person name="Liao Q."/>
            <person name="Li Y."/>
            <person name="Zhou Q."/>
            <person name="Bi G."/>
            <person name="Li C."/>
            <person name="Du R."/>
            <person name="Wang X."/>
            <person name="Sun T."/>
            <person name="Guo L."/>
            <person name="Liang H."/>
            <person name="Lu P."/>
            <person name="Wu Y."/>
            <person name="Zhang Z."/>
            <person name="Ro D.K."/>
            <person name="Shang Y."/>
            <person name="Huang S."/>
            <person name="Yan J."/>
        </authorList>
    </citation>
    <scope>NUCLEOTIDE SEQUENCE [LARGE SCALE GENOMIC DNA]</scope>
    <source>
        <strain evidence="7">Ta-2019</strain>
    </source>
</reference>
<evidence type="ECO:0000256" key="2">
    <source>
        <dbReference type="ARBA" id="ARBA00005982"/>
    </source>
</evidence>
<comment type="subcellular location">
    <subcellularLocation>
        <location evidence="1">Membrane</location>
        <topology evidence="1">Multi-pass membrane protein</topology>
    </subcellularLocation>
</comment>
<evidence type="ECO:0000256" key="4">
    <source>
        <dbReference type="ARBA" id="ARBA00022989"/>
    </source>
</evidence>
<accession>A0AA38LFU0</accession>
<gene>
    <name evidence="7" type="ORF">KI387_017473</name>
</gene>
<dbReference type="GO" id="GO:0016020">
    <property type="term" value="C:membrane"/>
    <property type="evidence" value="ECO:0007669"/>
    <property type="project" value="UniProtKB-SubCell"/>
</dbReference>
<dbReference type="GO" id="GO:0022857">
    <property type="term" value="F:transmembrane transporter activity"/>
    <property type="evidence" value="ECO:0007669"/>
    <property type="project" value="InterPro"/>
</dbReference>